<dbReference type="KEGG" id="asc:ASAC_1179"/>
<keyword evidence="9" id="KW-0251">Elongation factor</keyword>
<keyword evidence="3" id="KW-0694">RNA-binding</keyword>
<dbReference type="STRING" id="666510.ASAC_1179"/>
<name>D9Q2P6_ACIS3</name>
<dbReference type="PANTHER" id="PTHR22648">
    <property type="entry name" value="TRANSCRIPTION TERMINATION FACTOR NUSA"/>
    <property type="match status" value="1"/>
</dbReference>
<dbReference type="GeneID" id="9499431"/>
<dbReference type="PANTHER" id="PTHR22648:SF0">
    <property type="entry name" value="TRANSCRIPTION TERMINATION_ANTITERMINATION PROTEIN NUSA"/>
    <property type="match status" value="1"/>
</dbReference>
<dbReference type="HOGENOM" id="CLU_131906_0_0_2"/>
<dbReference type="Proteomes" id="UP000000346">
    <property type="component" value="Chromosome"/>
</dbReference>
<dbReference type="Gene3D" id="3.30.300.20">
    <property type="match status" value="2"/>
</dbReference>
<organism evidence="9 10">
    <name type="scientific">Acidilobus saccharovorans (strain DSM 16705 / JCM 18335 / VKM B-2471 / 345-15)</name>
    <dbReference type="NCBI Taxonomy" id="666510"/>
    <lineage>
        <taxon>Archaea</taxon>
        <taxon>Thermoproteota</taxon>
        <taxon>Thermoprotei</taxon>
        <taxon>Acidilobales</taxon>
        <taxon>Acidilobaceae</taxon>
        <taxon>Acidilobus</taxon>
    </lineage>
</organism>
<evidence type="ECO:0000256" key="3">
    <source>
        <dbReference type="ARBA" id="ARBA00022884"/>
    </source>
</evidence>
<comment type="function">
    <text evidence="6">Participates in transcription termination.</text>
</comment>
<keyword evidence="9" id="KW-0648">Protein biosynthesis</keyword>
<proteinExistence type="inferred from homology"/>
<evidence type="ECO:0000256" key="6">
    <source>
        <dbReference type="HAMAP-Rule" id="MF_00945"/>
    </source>
</evidence>
<dbReference type="InterPro" id="IPR010212">
    <property type="entry name" value="NusA_arc"/>
</dbReference>
<keyword evidence="2 6" id="KW-0963">Cytoplasm</keyword>
<dbReference type="RefSeq" id="WP_013267096.1">
    <property type="nucleotide sequence ID" value="NC_014374.1"/>
</dbReference>
<dbReference type="SUPFAM" id="SSF54814">
    <property type="entry name" value="Prokaryotic type KH domain (KH-domain type II)"/>
    <property type="match status" value="2"/>
</dbReference>
<dbReference type="eggNOG" id="arCOG01760">
    <property type="taxonomic scope" value="Archaea"/>
</dbReference>
<dbReference type="EMBL" id="CP001742">
    <property type="protein sequence ID" value="ADL19584.1"/>
    <property type="molecule type" value="Genomic_DNA"/>
</dbReference>
<comment type="subcellular location">
    <subcellularLocation>
        <location evidence="6">Cytoplasm</location>
    </subcellularLocation>
</comment>
<dbReference type="InParanoid" id="D9Q2P6"/>
<evidence type="ECO:0000256" key="2">
    <source>
        <dbReference type="ARBA" id="ARBA00022490"/>
    </source>
</evidence>
<dbReference type="GO" id="GO:0003723">
    <property type="term" value="F:RNA binding"/>
    <property type="evidence" value="ECO:0007669"/>
    <property type="project" value="UniProtKB-KW"/>
</dbReference>
<dbReference type="GO" id="GO:0005829">
    <property type="term" value="C:cytosol"/>
    <property type="evidence" value="ECO:0007669"/>
    <property type="project" value="TreeGrafter"/>
</dbReference>
<dbReference type="InterPro" id="IPR009019">
    <property type="entry name" value="KH_sf_prok-type"/>
</dbReference>
<dbReference type="Pfam" id="PF07650">
    <property type="entry name" value="KH_2"/>
    <property type="match status" value="1"/>
</dbReference>
<dbReference type="InterPro" id="IPR030842">
    <property type="entry name" value="TF_NusA_bacterial"/>
</dbReference>
<keyword evidence="4 6" id="KW-0805">Transcription regulation</keyword>
<reference evidence="9 10" key="1">
    <citation type="journal article" date="2010" name="Appl. Environ. Microbiol.">
        <title>The genome sequence of the crenarchaeon Acidilobus saccharovorans supports a new order, Acidilobales, and suggests an important ecological role in terrestrial acidic hot springs.</title>
        <authorList>
            <person name="Mardanov A.V."/>
            <person name="Svetlitchnyi V.A."/>
            <person name="Beletsky A.V."/>
            <person name="Prokofeva M.I."/>
            <person name="Bonch-Osmolovskaya E.A."/>
            <person name="Ravin N.V."/>
            <person name="Skryabin K.G."/>
        </authorList>
    </citation>
    <scope>NUCLEOTIDE SEQUENCE [LARGE SCALE GENOMIC DNA]</scope>
    <source>
        <strain evidence="10">DSM 16705 / JCM 18335 / VKM B-2471 / 345-15</strain>
    </source>
</reference>
<dbReference type="HAMAP" id="MF_00945_A">
    <property type="entry name" value="NusA_A"/>
    <property type="match status" value="1"/>
</dbReference>
<sequence>MAQSDANSKGDRIGLEELRFISLFQDITGAMVYRAIEDAEGNRIFYLVDKNDIGKAIGKDGRNVKTLSRILNKNVEVVEYSADLESMVRNLFPGVTVLKVDVVDKNDGKVVYVKVKDDEKGKAIGRDGRNVKRARIILTKLFNVDKVVIR</sequence>
<feature type="domain" description="KH type-2" evidence="7">
    <location>
        <begin position="22"/>
        <end position="80"/>
    </location>
</feature>
<keyword evidence="1 6" id="KW-0806">Transcription termination</keyword>
<dbReference type="OrthoDB" id="4116at2157"/>
<evidence type="ECO:0000313" key="10">
    <source>
        <dbReference type="Proteomes" id="UP000000346"/>
    </source>
</evidence>
<dbReference type="InterPro" id="IPR004044">
    <property type="entry name" value="KH_dom_type_2"/>
</dbReference>
<dbReference type="InterPro" id="IPR015946">
    <property type="entry name" value="KH_dom-like_a/b"/>
</dbReference>
<accession>D9Q2P6</accession>
<dbReference type="Pfam" id="PF26594">
    <property type="entry name" value="KH_NusA_2nd"/>
    <property type="match status" value="1"/>
</dbReference>
<keyword evidence="5 6" id="KW-0804">Transcription</keyword>
<gene>
    <name evidence="6" type="primary">nusA</name>
    <name evidence="9" type="ordered locus">ASAC_1179</name>
</gene>
<dbReference type="GO" id="GO:0006353">
    <property type="term" value="P:DNA-templated transcription termination"/>
    <property type="evidence" value="ECO:0007669"/>
    <property type="project" value="UniProtKB-UniRule"/>
</dbReference>
<dbReference type="InterPro" id="IPR058582">
    <property type="entry name" value="KH_NusA_2nd"/>
</dbReference>
<comment type="similarity">
    <text evidence="6">Belongs to the NusA family.</text>
</comment>
<protein>
    <recommendedName>
        <fullName evidence="6">Probable transcription termination protein NusA</fullName>
    </recommendedName>
</protein>
<dbReference type="GO" id="GO:0003746">
    <property type="term" value="F:translation elongation factor activity"/>
    <property type="evidence" value="ECO:0007669"/>
    <property type="project" value="UniProtKB-KW"/>
</dbReference>
<dbReference type="AlphaFoldDB" id="D9Q2P6"/>
<feature type="domain" description="NusA-like second KH" evidence="8">
    <location>
        <begin position="86"/>
        <end position="144"/>
    </location>
</feature>
<evidence type="ECO:0000256" key="1">
    <source>
        <dbReference type="ARBA" id="ARBA00022472"/>
    </source>
</evidence>
<evidence type="ECO:0000256" key="5">
    <source>
        <dbReference type="ARBA" id="ARBA00023163"/>
    </source>
</evidence>
<dbReference type="GO" id="GO:0031564">
    <property type="term" value="P:transcription antitermination"/>
    <property type="evidence" value="ECO:0007669"/>
    <property type="project" value="InterPro"/>
</dbReference>
<evidence type="ECO:0000259" key="8">
    <source>
        <dbReference type="Pfam" id="PF26594"/>
    </source>
</evidence>
<dbReference type="NCBIfam" id="TIGR01952">
    <property type="entry name" value="nusA_arch"/>
    <property type="match status" value="1"/>
</dbReference>
<evidence type="ECO:0000259" key="7">
    <source>
        <dbReference type="Pfam" id="PF07650"/>
    </source>
</evidence>
<keyword evidence="10" id="KW-1185">Reference proteome</keyword>
<evidence type="ECO:0000256" key="4">
    <source>
        <dbReference type="ARBA" id="ARBA00023015"/>
    </source>
</evidence>
<evidence type="ECO:0000313" key="9">
    <source>
        <dbReference type="EMBL" id="ADL19584.1"/>
    </source>
</evidence>